<dbReference type="InterPro" id="IPR000768">
    <property type="entry name" value="ART"/>
</dbReference>
<comment type="similarity">
    <text evidence="2 11">Belongs to the Arg-specific ADP-ribosyltransferase family.</text>
</comment>
<evidence type="ECO:0000256" key="8">
    <source>
        <dbReference type="ARBA" id="ARBA00022857"/>
    </source>
</evidence>
<evidence type="ECO:0000256" key="1">
    <source>
        <dbReference type="ARBA" id="ARBA00004613"/>
    </source>
</evidence>
<dbReference type="Gene3D" id="3.90.176.10">
    <property type="entry name" value="Toxin ADP-ribosyltransferase, Chain A, domain 1"/>
    <property type="match status" value="1"/>
</dbReference>
<sequence length="457" mass="51606">MPDDKRKLKWEGEEEEDGAEEEQLYWMNSNGPSEDMPLHFWLLLLLSHQVLWTKVKSSSYMHESSYDDDYKGCQLERKKEVKESFLTYELNNNTAFRCAWNKAEEYWKSKTFPSGVDKEVLLAITAYTSNSCYAKFNEAVESGVFTVMNGHYRSLHFLLTMAMENFKVNACVTSYRGVMVEIRPKIGEAFRFGRFASSSRSRAATEVFGKKTVFIITTCYGMDIARYSLFPLENEVLIHPYEEFEVTAVNNSEVTLLSRKTTVNYRCAPLSGGCNDTARDDPSPSGATLPTNNETNVVMPNVVTTEGNLELDLGTEQNASSSSSRKEVKGVRRTAVSEADKMEVSVESSECKETSQITTRKRKEAVESTTGAKKILMSDNRSKKQMVSVKKKDIADSGEGVEGEEENTSDISDNTFSVFGMEPKGGYSTKSIRKFLEYLEGKRGVQVQDYFPDLELF</sequence>
<keyword evidence="14" id="KW-1185">Reference proteome</keyword>
<keyword evidence="3" id="KW-0964">Secreted</keyword>
<evidence type="ECO:0000256" key="7">
    <source>
        <dbReference type="ARBA" id="ARBA00022695"/>
    </source>
</evidence>
<comment type="caution">
    <text evidence="13">The sequence shown here is derived from an EMBL/GenBank/DDBJ whole genome shotgun (WGS) entry which is preliminary data.</text>
</comment>
<dbReference type="PANTHER" id="PTHR10339">
    <property type="entry name" value="ADP-RIBOSYLTRANSFERASE"/>
    <property type="match status" value="1"/>
</dbReference>
<dbReference type="Proteomes" id="UP000886611">
    <property type="component" value="Unassembled WGS sequence"/>
</dbReference>
<comment type="catalytic activity">
    <reaction evidence="10 11">
        <text>L-arginyl-[protein] + NAD(+) = N(omega)-(ADP-D-ribosyl)-L-arginyl-[protein] + nicotinamide + H(+)</text>
        <dbReference type="Rhea" id="RHEA:19149"/>
        <dbReference type="Rhea" id="RHEA-COMP:10532"/>
        <dbReference type="Rhea" id="RHEA-COMP:15087"/>
        <dbReference type="ChEBI" id="CHEBI:15378"/>
        <dbReference type="ChEBI" id="CHEBI:17154"/>
        <dbReference type="ChEBI" id="CHEBI:29965"/>
        <dbReference type="ChEBI" id="CHEBI:57540"/>
        <dbReference type="ChEBI" id="CHEBI:142554"/>
        <dbReference type="EC" id="2.4.2.31"/>
    </reaction>
</comment>
<dbReference type="GO" id="GO:0016779">
    <property type="term" value="F:nucleotidyltransferase activity"/>
    <property type="evidence" value="ECO:0007669"/>
    <property type="project" value="UniProtKB-KW"/>
</dbReference>
<dbReference type="PRINTS" id="PR00970">
    <property type="entry name" value="RIBTRNSFRASE"/>
</dbReference>
<evidence type="ECO:0000256" key="5">
    <source>
        <dbReference type="ARBA" id="ARBA00022676"/>
    </source>
</evidence>
<dbReference type="GO" id="GO:0106274">
    <property type="term" value="F:NAD+-protein-arginine ADP-ribosyltransferase activity"/>
    <property type="evidence" value="ECO:0007669"/>
    <property type="project" value="UniProtKB-EC"/>
</dbReference>
<evidence type="ECO:0000256" key="3">
    <source>
        <dbReference type="ARBA" id="ARBA00022525"/>
    </source>
</evidence>
<evidence type="ECO:0000256" key="12">
    <source>
        <dbReference type="SAM" id="MobiDB-lite"/>
    </source>
</evidence>
<evidence type="ECO:0000256" key="11">
    <source>
        <dbReference type="RuleBase" id="RU361228"/>
    </source>
</evidence>
<evidence type="ECO:0000256" key="2">
    <source>
        <dbReference type="ARBA" id="ARBA00009558"/>
    </source>
</evidence>
<dbReference type="EMBL" id="JAATIS010009265">
    <property type="protein sequence ID" value="KAG2455597.1"/>
    <property type="molecule type" value="Genomic_DNA"/>
</dbReference>
<evidence type="ECO:0000256" key="4">
    <source>
        <dbReference type="ARBA" id="ARBA00022656"/>
    </source>
</evidence>
<keyword evidence="4" id="KW-0800">Toxin</keyword>
<feature type="region of interest" description="Disordered" evidence="12">
    <location>
        <begin position="1"/>
        <end position="21"/>
    </location>
</feature>
<dbReference type="GO" id="GO:0003950">
    <property type="term" value="F:NAD+ poly-ADP-ribosyltransferase activity"/>
    <property type="evidence" value="ECO:0007669"/>
    <property type="project" value="TreeGrafter"/>
</dbReference>
<dbReference type="InterPro" id="IPR050999">
    <property type="entry name" value="ADP-ribosyltransferase_ARG"/>
</dbReference>
<proteinExistence type="inferred from homology"/>
<dbReference type="EC" id="2.4.2.31" evidence="11"/>
<evidence type="ECO:0000256" key="9">
    <source>
        <dbReference type="ARBA" id="ARBA00023026"/>
    </source>
</evidence>
<dbReference type="Pfam" id="PF01129">
    <property type="entry name" value="ART"/>
    <property type="match status" value="1"/>
</dbReference>
<evidence type="ECO:0000313" key="14">
    <source>
        <dbReference type="Proteomes" id="UP000886611"/>
    </source>
</evidence>
<keyword evidence="11" id="KW-0520">NAD</keyword>
<feature type="compositionally biased region" description="Basic and acidic residues" evidence="12">
    <location>
        <begin position="1"/>
        <end position="11"/>
    </location>
</feature>
<feature type="non-terminal residue" evidence="13">
    <location>
        <position position="457"/>
    </location>
</feature>
<dbReference type="GO" id="GO:0090729">
    <property type="term" value="F:toxin activity"/>
    <property type="evidence" value="ECO:0007669"/>
    <property type="project" value="UniProtKB-KW"/>
</dbReference>
<keyword evidence="5 11" id="KW-0328">Glycosyltransferase</keyword>
<dbReference type="AlphaFoldDB" id="A0A8X7WVA6"/>
<feature type="non-terminal residue" evidence="13">
    <location>
        <position position="1"/>
    </location>
</feature>
<comment type="subcellular location">
    <subcellularLocation>
        <location evidence="1">Secreted</location>
    </subcellularLocation>
</comment>
<name>A0A8X7WVA6_POLSE</name>
<dbReference type="PROSITE" id="PS51996">
    <property type="entry name" value="TR_MART"/>
    <property type="match status" value="1"/>
</dbReference>
<evidence type="ECO:0000256" key="10">
    <source>
        <dbReference type="ARBA" id="ARBA00047597"/>
    </source>
</evidence>
<dbReference type="SUPFAM" id="SSF56399">
    <property type="entry name" value="ADP-ribosylation"/>
    <property type="match status" value="1"/>
</dbReference>
<feature type="compositionally biased region" description="Acidic residues" evidence="12">
    <location>
        <begin position="12"/>
        <end position="21"/>
    </location>
</feature>
<dbReference type="PANTHER" id="PTHR10339:SF25">
    <property type="entry name" value="SECRETED EXOENZYME S"/>
    <property type="match status" value="1"/>
</dbReference>
<keyword evidence="8 11" id="KW-0521">NADP</keyword>
<protein>
    <recommendedName>
        <fullName evidence="11">NAD(P)(+)--arginine ADP-ribosyltransferase</fullName>
        <ecNumber evidence="11">2.4.2.31</ecNumber>
    </recommendedName>
    <alternativeName>
        <fullName evidence="11">Mono(ADP-ribosyl)transferase</fullName>
    </alternativeName>
</protein>
<feature type="region of interest" description="Disordered" evidence="12">
    <location>
        <begin position="387"/>
        <end position="414"/>
    </location>
</feature>
<keyword evidence="9" id="KW-0843">Virulence</keyword>
<accession>A0A8X7WVA6</accession>
<dbReference type="GO" id="GO:0005576">
    <property type="term" value="C:extracellular region"/>
    <property type="evidence" value="ECO:0007669"/>
    <property type="project" value="UniProtKB-SubCell"/>
</dbReference>
<feature type="region of interest" description="Disordered" evidence="12">
    <location>
        <begin position="312"/>
        <end position="334"/>
    </location>
</feature>
<gene>
    <name evidence="13" type="primary">Art5_3</name>
    <name evidence="13" type="ORF">GTO96_0006928</name>
</gene>
<keyword evidence="6 11" id="KW-0808">Transferase</keyword>
<feature type="compositionally biased region" description="Acidic residues" evidence="12">
    <location>
        <begin position="399"/>
        <end position="408"/>
    </location>
</feature>
<evidence type="ECO:0000256" key="6">
    <source>
        <dbReference type="ARBA" id="ARBA00022679"/>
    </source>
</evidence>
<keyword evidence="7" id="KW-0548">Nucleotidyltransferase</keyword>
<evidence type="ECO:0000313" key="13">
    <source>
        <dbReference type="EMBL" id="KAG2455597.1"/>
    </source>
</evidence>
<reference evidence="13 14" key="1">
    <citation type="journal article" date="2021" name="Cell">
        <title>Tracing the genetic footprints of vertebrate landing in non-teleost ray-finned fishes.</title>
        <authorList>
            <person name="Bi X."/>
            <person name="Wang K."/>
            <person name="Yang L."/>
            <person name="Pan H."/>
            <person name="Jiang H."/>
            <person name="Wei Q."/>
            <person name="Fang M."/>
            <person name="Yu H."/>
            <person name="Zhu C."/>
            <person name="Cai Y."/>
            <person name="He Y."/>
            <person name="Gan X."/>
            <person name="Zeng H."/>
            <person name="Yu D."/>
            <person name="Zhu Y."/>
            <person name="Jiang H."/>
            <person name="Qiu Q."/>
            <person name="Yang H."/>
            <person name="Zhang Y.E."/>
            <person name="Wang W."/>
            <person name="Zhu M."/>
            <person name="He S."/>
            <person name="Zhang G."/>
        </authorList>
    </citation>
    <scope>NUCLEOTIDE SEQUENCE [LARGE SCALE GENOMIC DNA]</scope>
    <source>
        <strain evidence="13">Bchr_013</strain>
    </source>
</reference>
<organism evidence="13 14">
    <name type="scientific">Polypterus senegalus</name>
    <name type="common">Senegal bichir</name>
    <dbReference type="NCBI Taxonomy" id="55291"/>
    <lineage>
        <taxon>Eukaryota</taxon>
        <taxon>Metazoa</taxon>
        <taxon>Chordata</taxon>
        <taxon>Craniata</taxon>
        <taxon>Vertebrata</taxon>
        <taxon>Euteleostomi</taxon>
        <taxon>Actinopterygii</taxon>
        <taxon>Polypteriformes</taxon>
        <taxon>Polypteridae</taxon>
        <taxon>Polypterus</taxon>
    </lineage>
</organism>